<proteinExistence type="predicted"/>
<name>A0A6J6CRS7_9ZZZZ</name>
<evidence type="ECO:0000313" key="2">
    <source>
        <dbReference type="EMBL" id="CAB4552528.1"/>
    </source>
</evidence>
<protein>
    <submittedName>
        <fullName evidence="2">Unannotated protein</fullName>
    </submittedName>
</protein>
<keyword evidence="1" id="KW-0175">Coiled coil</keyword>
<dbReference type="Pfam" id="PF03993">
    <property type="entry name" value="DUF349"/>
    <property type="match status" value="3"/>
</dbReference>
<accession>A0A6J6CRS7</accession>
<feature type="coiled-coil region" evidence="1">
    <location>
        <begin position="87"/>
        <end position="136"/>
    </location>
</feature>
<dbReference type="AlphaFoldDB" id="A0A6J6CRS7"/>
<sequence length="409" mass="45458">MSTVEFGRVDEENNVYVQDGTERRVGQYPGVSKEEALAYFSRKFEDIAAQVRILEQRVANKVDAPGLRKIAIKLSEDLKEPAVVGNIPDLRRRVENLTDKISALTAEKSEAQKEDITQALARRNEVATRAEELANQDSKKIQWKTSGAEMTALFEKWQGLQKTGVKVPKKDADAIWKRFSSARTKFESAKRAYFAGLDAANKQTKAKKLSIVERAEALAAGGSEDISAYRKLLDEWKLSGRIAGKVDDALWLKFKAAGDTIYAKRTVTAAAESSTFEANLAAKLDVIKDAANIDPEKDLAAAKKSLASLQSRWEKIGKVPKEKVRELDDKFRAIESRVKAVEQEQWRKTDPTTIDRTNSVTSQLEESIQKLEKDLQAANASSDAKAIQKATEALETRKAWLEVVKASVA</sequence>
<evidence type="ECO:0000256" key="1">
    <source>
        <dbReference type="SAM" id="Coils"/>
    </source>
</evidence>
<dbReference type="EMBL" id="CAEZSZ010000028">
    <property type="protein sequence ID" value="CAB4552528.1"/>
    <property type="molecule type" value="Genomic_DNA"/>
</dbReference>
<reference evidence="2" key="1">
    <citation type="submission" date="2020-05" db="EMBL/GenBank/DDBJ databases">
        <authorList>
            <person name="Chiriac C."/>
            <person name="Salcher M."/>
            <person name="Ghai R."/>
            <person name="Kavagutti S V."/>
        </authorList>
    </citation>
    <scope>NUCLEOTIDE SEQUENCE</scope>
</reference>
<dbReference type="InterPro" id="IPR007139">
    <property type="entry name" value="DUF349"/>
</dbReference>
<organism evidence="2">
    <name type="scientific">freshwater metagenome</name>
    <dbReference type="NCBI Taxonomy" id="449393"/>
    <lineage>
        <taxon>unclassified sequences</taxon>
        <taxon>metagenomes</taxon>
        <taxon>ecological metagenomes</taxon>
    </lineage>
</organism>
<feature type="coiled-coil region" evidence="1">
    <location>
        <begin position="324"/>
        <end position="381"/>
    </location>
</feature>
<gene>
    <name evidence="2" type="ORF">UFOPK1561_00387</name>
</gene>